<feature type="domain" description="GGDEF" evidence="4">
    <location>
        <begin position="219"/>
        <end position="350"/>
    </location>
</feature>
<feature type="transmembrane region" description="Helical" evidence="3">
    <location>
        <begin position="55"/>
        <end position="73"/>
    </location>
</feature>
<dbReference type="InterPro" id="IPR043128">
    <property type="entry name" value="Rev_trsase/Diguanyl_cyclase"/>
</dbReference>
<dbReference type="CDD" id="cd01949">
    <property type="entry name" value="GGDEF"/>
    <property type="match status" value="1"/>
</dbReference>
<evidence type="ECO:0000256" key="2">
    <source>
        <dbReference type="ARBA" id="ARBA00034247"/>
    </source>
</evidence>
<dbReference type="EC" id="2.7.7.65" evidence="1"/>
<comment type="caution">
    <text evidence="5">The sequence shown here is derived from an EMBL/GenBank/DDBJ whole genome shotgun (WGS) entry which is preliminary data.</text>
</comment>
<dbReference type="InterPro" id="IPR000160">
    <property type="entry name" value="GGDEF_dom"/>
</dbReference>
<reference evidence="5 6" key="1">
    <citation type="submission" date="2018-06" db="EMBL/GenBank/DDBJ databases">
        <title>Marinomonas sp. YLB-05 draft genome sequence.</title>
        <authorList>
            <person name="Yu L."/>
            <person name="Tang X."/>
        </authorList>
    </citation>
    <scope>NUCLEOTIDE SEQUENCE [LARGE SCALE GENOMIC DNA]</scope>
    <source>
        <strain evidence="5 6">YLB-05</strain>
    </source>
</reference>
<dbReference type="PROSITE" id="PS50887">
    <property type="entry name" value="GGDEF"/>
    <property type="match status" value="1"/>
</dbReference>
<dbReference type="PANTHER" id="PTHR45138">
    <property type="entry name" value="REGULATORY COMPONENTS OF SENSORY TRANSDUCTION SYSTEM"/>
    <property type="match status" value="1"/>
</dbReference>
<feature type="transmembrane region" description="Helical" evidence="3">
    <location>
        <begin position="80"/>
        <end position="99"/>
    </location>
</feature>
<dbReference type="EMBL" id="QKRA01000004">
    <property type="protein sequence ID" value="RDL44127.1"/>
    <property type="molecule type" value="Genomic_DNA"/>
</dbReference>
<name>A0A370U8N1_9GAMM</name>
<organism evidence="5 6">
    <name type="scientific">Marinomonas piezotolerans</name>
    <dbReference type="NCBI Taxonomy" id="2213058"/>
    <lineage>
        <taxon>Bacteria</taxon>
        <taxon>Pseudomonadati</taxon>
        <taxon>Pseudomonadota</taxon>
        <taxon>Gammaproteobacteria</taxon>
        <taxon>Oceanospirillales</taxon>
        <taxon>Oceanospirillaceae</taxon>
        <taxon>Marinomonas</taxon>
    </lineage>
</organism>
<dbReference type="Pfam" id="PF00990">
    <property type="entry name" value="GGDEF"/>
    <property type="match status" value="1"/>
</dbReference>
<dbReference type="OrthoDB" id="9759607at2"/>
<feature type="transmembrane region" description="Helical" evidence="3">
    <location>
        <begin position="128"/>
        <end position="147"/>
    </location>
</feature>
<evidence type="ECO:0000313" key="5">
    <source>
        <dbReference type="EMBL" id="RDL44127.1"/>
    </source>
</evidence>
<evidence type="ECO:0000259" key="4">
    <source>
        <dbReference type="PROSITE" id="PS50887"/>
    </source>
</evidence>
<dbReference type="Gene3D" id="3.30.70.270">
    <property type="match status" value="1"/>
</dbReference>
<evidence type="ECO:0000256" key="1">
    <source>
        <dbReference type="ARBA" id="ARBA00012528"/>
    </source>
</evidence>
<dbReference type="RefSeq" id="WP_115468165.1">
    <property type="nucleotide sequence ID" value="NZ_QKRA01000004.1"/>
</dbReference>
<comment type="catalytic activity">
    <reaction evidence="2">
        <text>2 GTP = 3',3'-c-di-GMP + 2 diphosphate</text>
        <dbReference type="Rhea" id="RHEA:24898"/>
        <dbReference type="ChEBI" id="CHEBI:33019"/>
        <dbReference type="ChEBI" id="CHEBI:37565"/>
        <dbReference type="ChEBI" id="CHEBI:58805"/>
        <dbReference type="EC" id="2.7.7.65"/>
    </reaction>
</comment>
<keyword evidence="6" id="KW-1185">Reference proteome</keyword>
<sequence length="354" mass="39753">MHKLARLKHAPNILNQLKKQFVHEHTTVQLINANGLLAHTCFFGIFLYIDMPMLALVNVVSITIWLTAIILTYKAYIRISVVITTIEIAAHATIATIALGLGSGFHLYLWPAALLMCIIPAQYGKVAFVCLATIIVPLLLLNLYAPYQYPEYEALYEYLHAFNLFSAAVPFIFIASVIRFIYRHNFNNISWQANQDQLTGLINRRRALEIIELARAERQTVCLALGDIDKFKQVNDTLGHAAGDDVLVNIAHFSQVQLKGVGQCCRWGGEEFLFIFIGQSFQRSVDKMEEVCDQLPKKVVIDALQRPITCSFGVTEILPEESTANALARADEFMYHAKRNGRAQVISSLISPTI</sequence>
<proteinExistence type="predicted"/>
<evidence type="ECO:0000313" key="6">
    <source>
        <dbReference type="Proteomes" id="UP000254326"/>
    </source>
</evidence>
<keyword evidence="3" id="KW-0472">Membrane</keyword>
<gene>
    <name evidence="5" type="ORF">DN730_10865</name>
</gene>
<feature type="transmembrane region" description="Helical" evidence="3">
    <location>
        <begin position="28"/>
        <end position="49"/>
    </location>
</feature>
<feature type="transmembrane region" description="Helical" evidence="3">
    <location>
        <begin position="159"/>
        <end position="182"/>
    </location>
</feature>
<keyword evidence="3" id="KW-0812">Transmembrane</keyword>
<dbReference type="Proteomes" id="UP000254326">
    <property type="component" value="Unassembled WGS sequence"/>
</dbReference>
<dbReference type="AlphaFoldDB" id="A0A370U8N1"/>
<dbReference type="InterPro" id="IPR029787">
    <property type="entry name" value="Nucleotide_cyclase"/>
</dbReference>
<dbReference type="SMART" id="SM00267">
    <property type="entry name" value="GGDEF"/>
    <property type="match status" value="1"/>
</dbReference>
<dbReference type="NCBIfam" id="TIGR00254">
    <property type="entry name" value="GGDEF"/>
    <property type="match status" value="1"/>
</dbReference>
<dbReference type="SUPFAM" id="SSF55073">
    <property type="entry name" value="Nucleotide cyclase"/>
    <property type="match status" value="1"/>
</dbReference>
<accession>A0A370U8N1</accession>
<dbReference type="PANTHER" id="PTHR45138:SF9">
    <property type="entry name" value="DIGUANYLATE CYCLASE DGCM-RELATED"/>
    <property type="match status" value="1"/>
</dbReference>
<keyword evidence="3" id="KW-1133">Transmembrane helix</keyword>
<protein>
    <recommendedName>
        <fullName evidence="1">diguanylate cyclase</fullName>
        <ecNumber evidence="1">2.7.7.65</ecNumber>
    </recommendedName>
</protein>
<evidence type="ECO:0000256" key="3">
    <source>
        <dbReference type="SAM" id="Phobius"/>
    </source>
</evidence>
<dbReference type="GO" id="GO:0052621">
    <property type="term" value="F:diguanylate cyclase activity"/>
    <property type="evidence" value="ECO:0007669"/>
    <property type="project" value="UniProtKB-EC"/>
</dbReference>
<dbReference type="InterPro" id="IPR050469">
    <property type="entry name" value="Diguanylate_Cyclase"/>
</dbReference>